<evidence type="ECO:0000256" key="1">
    <source>
        <dbReference type="ARBA" id="ARBA00008535"/>
    </source>
</evidence>
<protein>
    <recommendedName>
        <fullName evidence="5">AIG1-type G domain-containing protein</fullName>
    </recommendedName>
</protein>
<dbReference type="FunFam" id="3.40.50.300:FF:000366">
    <property type="entry name" value="GTPase, IMAP family member 2"/>
    <property type="match status" value="1"/>
</dbReference>
<reference evidence="6" key="1">
    <citation type="submission" date="2021-02" db="EMBL/GenBank/DDBJ databases">
        <authorList>
            <person name="Nowell W R."/>
        </authorList>
    </citation>
    <scope>NUCLEOTIDE SEQUENCE</scope>
</reference>
<keyword evidence="8" id="KW-1185">Reference proteome</keyword>
<comment type="caution">
    <text evidence="6">The sequence shown here is derived from an EMBL/GenBank/DDBJ whole genome shotgun (WGS) entry which is preliminary data.</text>
</comment>
<feature type="region of interest" description="Disordered" evidence="4">
    <location>
        <begin position="643"/>
        <end position="675"/>
    </location>
</feature>
<dbReference type="Proteomes" id="UP000681722">
    <property type="component" value="Unassembled WGS sequence"/>
</dbReference>
<proteinExistence type="inferred from homology"/>
<dbReference type="PANTHER" id="PTHR10903:SF188">
    <property type="entry name" value="GTPASE IMAP FAMILY MEMBER 2-LIKE-RELATED"/>
    <property type="match status" value="1"/>
</dbReference>
<dbReference type="PROSITE" id="PS51720">
    <property type="entry name" value="G_AIG1"/>
    <property type="match status" value="1"/>
</dbReference>
<dbReference type="PANTHER" id="PTHR10903">
    <property type="entry name" value="GTPASE, IMAP FAMILY MEMBER-RELATED"/>
    <property type="match status" value="1"/>
</dbReference>
<evidence type="ECO:0000256" key="4">
    <source>
        <dbReference type="SAM" id="MobiDB-lite"/>
    </source>
</evidence>
<evidence type="ECO:0000256" key="3">
    <source>
        <dbReference type="ARBA" id="ARBA00023134"/>
    </source>
</evidence>
<evidence type="ECO:0000313" key="6">
    <source>
        <dbReference type="EMBL" id="CAF1097646.1"/>
    </source>
</evidence>
<keyword evidence="3" id="KW-0342">GTP-binding</keyword>
<comment type="similarity">
    <text evidence="1">Belongs to the TRAFAC class TrmE-Era-EngA-EngB-Septin-like GTPase superfamily. AIG1/Toc34/Toc159-like paraseptin GTPase family. IAN subfamily.</text>
</comment>
<organism evidence="6 8">
    <name type="scientific">Didymodactylos carnosus</name>
    <dbReference type="NCBI Taxonomy" id="1234261"/>
    <lineage>
        <taxon>Eukaryota</taxon>
        <taxon>Metazoa</taxon>
        <taxon>Spiralia</taxon>
        <taxon>Gnathifera</taxon>
        <taxon>Rotifera</taxon>
        <taxon>Eurotatoria</taxon>
        <taxon>Bdelloidea</taxon>
        <taxon>Philodinida</taxon>
        <taxon>Philodinidae</taxon>
        <taxon>Didymodactylos</taxon>
    </lineage>
</organism>
<dbReference type="InterPro" id="IPR045058">
    <property type="entry name" value="GIMA/IAN/Toc"/>
</dbReference>
<feature type="non-terminal residue" evidence="6">
    <location>
        <position position="1"/>
    </location>
</feature>
<dbReference type="EMBL" id="CAJOBC010005408">
    <property type="protein sequence ID" value="CAF3862755.1"/>
    <property type="molecule type" value="Genomic_DNA"/>
</dbReference>
<dbReference type="Gene3D" id="3.40.50.300">
    <property type="entry name" value="P-loop containing nucleotide triphosphate hydrolases"/>
    <property type="match status" value="1"/>
</dbReference>
<accession>A0A814NWR4</accession>
<dbReference type="GO" id="GO:0005525">
    <property type="term" value="F:GTP binding"/>
    <property type="evidence" value="ECO:0007669"/>
    <property type="project" value="UniProtKB-KW"/>
</dbReference>
<evidence type="ECO:0000313" key="8">
    <source>
        <dbReference type="Proteomes" id="UP000663829"/>
    </source>
</evidence>
<feature type="compositionally biased region" description="Basic and acidic residues" evidence="4">
    <location>
        <begin position="532"/>
        <end position="544"/>
    </location>
</feature>
<name>A0A814NWR4_9BILA</name>
<dbReference type="Pfam" id="PF04548">
    <property type="entry name" value="AIG1"/>
    <property type="match status" value="1"/>
</dbReference>
<dbReference type="SUPFAM" id="SSF52540">
    <property type="entry name" value="P-loop containing nucleoside triphosphate hydrolases"/>
    <property type="match status" value="1"/>
</dbReference>
<dbReference type="Proteomes" id="UP000663829">
    <property type="component" value="Unassembled WGS sequence"/>
</dbReference>
<evidence type="ECO:0000256" key="2">
    <source>
        <dbReference type="ARBA" id="ARBA00022741"/>
    </source>
</evidence>
<sequence>MQCSDAVLELDEAAFQAPFQGIEEADNLKEIRMILLGKIGGGKSSFGNVLIGSKVFKAAYTEDGVTKECVIKENRFGERLLKVVDTPGFFDLIENERKNHAEITKSLGSVAPGPHAFLVVVKLGKLSPEDRACVRKIGEIIGPTALNYCILILTHSDQLEEDTTFDDYLRSGDGFLKNELIDKAFRGRYIRVNNKEKDKTKVNETIKDLIQKIKTMVAKNNGVCFQNELTKRVTQCIHEKQEAMGNFRLIEPDGRINVTDEVIDEVSMFRSERTRANPNIEEFDSDNTNDNSPRIVDNELTTKDPQDTLTTATTEVRNICQKEIVFPLIATNQRNSSDKIYCNDCYNDLGAKLKQNRKLFDEYSEDDTQFDEFFVEAIASPKAPIERKQVPILWLDLVENTTAESQRISEEKIRENRFNLETFTIDKDCENYLTANNSEKCFLILSKDIGRMFLEKKIQTRKGPVRIHDLPKLARVYIYCPQKADAIVAESLVEDGNDELCVTAQRDDHPDEPILISPATAKTTSSESSSETSDHITNDGRIETHVITSSPNDRRPSSDASSEITPLVSKEVPVCENQSFNGQKVQNVRHSMSFMDRLSSFCIRYSCCGRTDTKTKVQANGKSSAKSALEMPKTLLTKVAPRLVSSSQSTLPFDEPNDSSLTESNDDEWVKNYSK</sequence>
<feature type="domain" description="AIG1-type G" evidence="5">
    <location>
        <begin position="28"/>
        <end position="234"/>
    </location>
</feature>
<evidence type="ECO:0000313" key="7">
    <source>
        <dbReference type="EMBL" id="CAF3862755.1"/>
    </source>
</evidence>
<feature type="region of interest" description="Disordered" evidence="4">
    <location>
        <begin position="506"/>
        <end position="567"/>
    </location>
</feature>
<dbReference type="InterPro" id="IPR027417">
    <property type="entry name" value="P-loop_NTPase"/>
</dbReference>
<dbReference type="EMBL" id="CAJNOQ010005408">
    <property type="protein sequence ID" value="CAF1097646.1"/>
    <property type="molecule type" value="Genomic_DNA"/>
</dbReference>
<evidence type="ECO:0000259" key="5">
    <source>
        <dbReference type="PROSITE" id="PS51720"/>
    </source>
</evidence>
<gene>
    <name evidence="6" type="ORF">GPM918_LOCUS18584</name>
    <name evidence="7" type="ORF">SRO942_LOCUS18581</name>
</gene>
<keyword evidence="2" id="KW-0547">Nucleotide-binding</keyword>
<dbReference type="InterPro" id="IPR006703">
    <property type="entry name" value="G_AIG1"/>
</dbReference>
<dbReference type="OrthoDB" id="8954335at2759"/>
<dbReference type="AlphaFoldDB" id="A0A814NWR4"/>